<dbReference type="GO" id="GO:1904680">
    <property type="term" value="F:peptide transmembrane transporter activity"/>
    <property type="evidence" value="ECO:0007669"/>
    <property type="project" value="TreeGrafter"/>
</dbReference>
<name>A0A7I7XDK0_9MYCO</name>
<sequence length="527" mass="55816">MAVLPIDMKAMNRVAAVLMTTIVFVAACGGGGSTPNAAPTDGVLRLSFLQDPGQPPDPDVFYGTQGLLLTTNVYEGLLGFAPNSATPTIVPGLATRWTASPDNTTFTFELRQGVTFHDGTPFLASAVKASFDRRAAVDQGTAYMVDDVASVIERGDHAVTVTLKSPDSTFLFQLASPYGPKMLSPTALTANAGSDHAQTYLSTHDIGTGPYVLTEAKVGDHYQLKSFPGYWGKKPFYATVDLPVVSDTSAQQLQLDSGSIAAILHDVPSSAVESYKNNPKFATYVLPTAVSDYMYVNPKTPVMANQQLRQALLQAVDVDALVANAYFGRGTAAKQVYPANISDSRYAAQDIVHDPSRLTAAVASLPASARAVTIGFDSSSPDNQQVANLLVTQLAAAGLTATVTGFAASQIFGWLTNPAGAPDILVNLGFPDAPTPYLWEHINFDLDGGVNFFKCSSPAATDLIAQGRRTGDLETFSKAADEAIATGCWRNLVDVSDFMVAQPWLKGVQAAHDMAVPTSLSLAELYQ</sequence>
<dbReference type="EMBL" id="AP022610">
    <property type="protein sequence ID" value="BBZ26761.1"/>
    <property type="molecule type" value="Genomic_DNA"/>
</dbReference>
<dbReference type="PIRSF" id="PIRSF002741">
    <property type="entry name" value="MppA"/>
    <property type="match status" value="1"/>
</dbReference>
<dbReference type="AlphaFoldDB" id="A0A7I7XDK0"/>
<dbReference type="CDD" id="cd00995">
    <property type="entry name" value="PBP2_NikA_DppA_OppA_like"/>
    <property type="match status" value="1"/>
</dbReference>
<reference evidence="2 3" key="1">
    <citation type="journal article" date="2019" name="Emerg. Microbes Infect.">
        <title>Comprehensive subspecies identification of 175 nontuberculous mycobacteria species based on 7547 genomic profiles.</title>
        <authorList>
            <person name="Matsumoto Y."/>
            <person name="Kinjo T."/>
            <person name="Motooka D."/>
            <person name="Nabeya D."/>
            <person name="Jung N."/>
            <person name="Uechi K."/>
            <person name="Horii T."/>
            <person name="Iida T."/>
            <person name="Fujita J."/>
            <person name="Nakamura S."/>
        </authorList>
    </citation>
    <scope>NUCLEOTIDE SEQUENCE [LARGE SCALE GENOMIC DNA]</scope>
    <source>
        <strain evidence="2 3">JCM 13574</strain>
    </source>
</reference>
<proteinExistence type="predicted"/>
<organism evidence="2 3">
    <name type="scientific">Mycolicibacterium madagascariense</name>
    <dbReference type="NCBI Taxonomy" id="212765"/>
    <lineage>
        <taxon>Bacteria</taxon>
        <taxon>Bacillati</taxon>
        <taxon>Actinomycetota</taxon>
        <taxon>Actinomycetes</taxon>
        <taxon>Mycobacteriales</taxon>
        <taxon>Mycobacteriaceae</taxon>
        <taxon>Mycolicibacterium</taxon>
    </lineage>
</organism>
<gene>
    <name evidence="2" type="ORF">MMAD_10560</name>
</gene>
<evidence type="ECO:0000313" key="3">
    <source>
        <dbReference type="Proteomes" id="UP000466517"/>
    </source>
</evidence>
<evidence type="ECO:0000259" key="1">
    <source>
        <dbReference type="Pfam" id="PF00496"/>
    </source>
</evidence>
<dbReference type="InterPro" id="IPR030678">
    <property type="entry name" value="Peptide/Ni-bd"/>
</dbReference>
<dbReference type="KEGG" id="mmag:MMAD_10560"/>
<dbReference type="InterPro" id="IPR000914">
    <property type="entry name" value="SBP_5_dom"/>
</dbReference>
<dbReference type="RefSeq" id="WP_246240332.1">
    <property type="nucleotide sequence ID" value="NZ_AP022610.1"/>
</dbReference>
<dbReference type="InterPro" id="IPR039424">
    <property type="entry name" value="SBP_5"/>
</dbReference>
<feature type="domain" description="Solute-binding protein family 5" evidence="1">
    <location>
        <begin position="88"/>
        <end position="436"/>
    </location>
</feature>
<keyword evidence="3" id="KW-1185">Reference proteome</keyword>
<dbReference type="Gene3D" id="3.40.190.10">
    <property type="entry name" value="Periplasmic binding protein-like II"/>
    <property type="match status" value="1"/>
</dbReference>
<accession>A0A7I7XDK0</accession>
<dbReference type="PANTHER" id="PTHR30290">
    <property type="entry name" value="PERIPLASMIC BINDING COMPONENT OF ABC TRANSPORTER"/>
    <property type="match status" value="1"/>
</dbReference>
<dbReference type="Gene3D" id="3.10.105.10">
    <property type="entry name" value="Dipeptide-binding Protein, Domain 3"/>
    <property type="match status" value="1"/>
</dbReference>
<dbReference type="Pfam" id="PF00496">
    <property type="entry name" value="SBP_bac_5"/>
    <property type="match status" value="1"/>
</dbReference>
<dbReference type="GO" id="GO:0042597">
    <property type="term" value="C:periplasmic space"/>
    <property type="evidence" value="ECO:0007669"/>
    <property type="project" value="UniProtKB-ARBA"/>
</dbReference>
<evidence type="ECO:0000313" key="2">
    <source>
        <dbReference type="EMBL" id="BBZ26761.1"/>
    </source>
</evidence>
<dbReference type="GO" id="GO:0043190">
    <property type="term" value="C:ATP-binding cassette (ABC) transporter complex"/>
    <property type="evidence" value="ECO:0007669"/>
    <property type="project" value="InterPro"/>
</dbReference>
<protein>
    <recommendedName>
        <fullName evidence="1">Solute-binding protein family 5 domain-containing protein</fullName>
    </recommendedName>
</protein>
<dbReference type="Proteomes" id="UP000466517">
    <property type="component" value="Chromosome"/>
</dbReference>
<dbReference type="SUPFAM" id="SSF53850">
    <property type="entry name" value="Periplasmic binding protein-like II"/>
    <property type="match status" value="1"/>
</dbReference>
<dbReference type="GO" id="GO:0015833">
    <property type="term" value="P:peptide transport"/>
    <property type="evidence" value="ECO:0007669"/>
    <property type="project" value="TreeGrafter"/>
</dbReference>